<reference evidence="2" key="1">
    <citation type="journal article" date="2019" name="Int. J. Syst. Evol. Microbiol.">
        <title>The Global Catalogue of Microorganisms (GCM) 10K type strain sequencing project: providing services to taxonomists for standard genome sequencing and annotation.</title>
        <authorList>
            <consortium name="The Broad Institute Genomics Platform"/>
            <consortium name="The Broad Institute Genome Sequencing Center for Infectious Disease"/>
            <person name="Wu L."/>
            <person name="Ma J."/>
        </authorList>
    </citation>
    <scope>NUCLEOTIDE SEQUENCE [LARGE SCALE GENOMIC DNA]</scope>
    <source>
        <strain evidence="2">JCM 18063</strain>
    </source>
</reference>
<protein>
    <submittedName>
        <fullName evidence="1">Uncharacterized protein</fullName>
    </submittedName>
</protein>
<accession>A0ABP8YCK3</accession>
<dbReference type="EMBL" id="BAABID010000007">
    <property type="protein sequence ID" value="GAA4724852.1"/>
    <property type="molecule type" value="Genomic_DNA"/>
</dbReference>
<evidence type="ECO:0000313" key="1">
    <source>
        <dbReference type="EMBL" id="GAA4724852.1"/>
    </source>
</evidence>
<sequence>MTTTTTAPAAPTTAHPAVVQDSLRTATVALADLRGPVPGRLPLAHDEFVATLGTAGPGAPSHVLGRRDGGRPYDRVALSYRSGGAVHQRVWTLVSDHGADVRYELAEDTASRGSFAVLSR</sequence>
<keyword evidence="2" id="KW-1185">Reference proteome</keyword>
<dbReference type="Proteomes" id="UP001500956">
    <property type="component" value="Unassembled WGS sequence"/>
</dbReference>
<dbReference type="RefSeq" id="WP_172153336.1">
    <property type="nucleotide sequence ID" value="NZ_BAABID010000007.1"/>
</dbReference>
<comment type="caution">
    <text evidence="1">The sequence shown here is derived from an EMBL/GenBank/DDBJ whole genome shotgun (WGS) entry which is preliminary data.</text>
</comment>
<evidence type="ECO:0000313" key="2">
    <source>
        <dbReference type="Proteomes" id="UP001500956"/>
    </source>
</evidence>
<organism evidence="1 2">
    <name type="scientific">Isoptericola chiayiensis</name>
    <dbReference type="NCBI Taxonomy" id="579446"/>
    <lineage>
        <taxon>Bacteria</taxon>
        <taxon>Bacillati</taxon>
        <taxon>Actinomycetota</taxon>
        <taxon>Actinomycetes</taxon>
        <taxon>Micrococcales</taxon>
        <taxon>Promicromonosporaceae</taxon>
        <taxon>Isoptericola</taxon>
    </lineage>
</organism>
<proteinExistence type="predicted"/>
<gene>
    <name evidence="1" type="ORF">GCM10023216_13740</name>
</gene>
<name>A0ABP8YCK3_9MICO</name>